<dbReference type="Proteomes" id="UP001152599">
    <property type="component" value="Unassembled WGS sequence"/>
</dbReference>
<name>A0A9X4MYY8_9FLAO</name>
<evidence type="ECO:0000313" key="2">
    <source>
        <dbReference type="Proteomes" id="UP001152599"/>
    </source>
</evidence>
<reference evidence="1" key="1">
    <citation type="submission" date="2022-07" db="EMBL/GenBank/DDBJ databases">
        <title>Description and genome-wide analysis of Profundicola chukchiensis gen. nov., sp. nov., marine bacteria isolated from bottom sediments of the Chukchi Sea.</title>
        <authorList>
            <person name="Romanenko L."/>
            <person name="Otstavnykh N."/>
            <person name="Kurilenko V."/>
            <person name="Eremeev V."/>
            <person name="Velansky P."/>
            <person name="Mikhailov V."/>
            <person name="Isaeva M."/>
        </authorList>
    </citation>
    <scope>NUCLEOTIDE SEQUENCE</scope>
    <source>
        <strain evidence="1">KMM 9713</strain>
    </source>
</reference>
<comment type="caution">
    <text evidence="1">The sequence shown here is derived from an EMBL/GenBank/DDBJ whole genome shotgun (WGS) entry which is preliminary data.</text>
</comment>
<dbReference type="RefSeq" id="WP_304416158.1">
    <property type="nucleotide sequence ID" value="NZ_JANAIE010000002.1"/>
</dbReference>
<sequence length="110" mass="12254">MKIEDLRKYSSLSEAQNAMMKSGYTEQFDTRDGEIVGLSNKKSYKPEDLLIIMHLRYEGMSNPGDNMILYAIEANDGTKGTMVDNVGGAEPAQTSKLMRKIPMKDEEKGG</sequence>
<accession>A0A9X4MYY8</accession>
<dbReference type="EMBL" id="JANCMU010000006">
    <property type="protein sequence ID" value="MDG4946743.1"/>
    <property type="molecule type" value="Genomic_DNA"/>
</dbReference>
<organism evidence="1 2">
    <name type="scientific">Profundicola chukchiensis</name>
    <dbReference type="NCBI Taxonomy" id="2961959"/>
    <lineage>
        <taxon>Bacteria</taxon>
        <taxon>Pseudomonadati</taxon>
        <taxon>Bacteroidota</taxon>
        <taxon>Flavobacteriia</taxon>
        <taxon>Flavobacteriales</taxon>
        <taxon>Weeksellaceae</taxon>
        <taxon>Profundicola</taxon>
    </lineage>
</organism>
<proteinExistence type="predicted"/>
<keyword evidence="2" id="KW-1185">Reference proteome</keyword>
<protein>
    <submittedName>
        <fullName evidence="1">Phosphoribosylpyrophosphate synthetase</fullName>
    </submittedName>
</protein>
<gene>
    <name evidence="1" type="ORF">NMK71_09965</name>
</gene>
<dbReference type="AlphaFoldDB" id="A0A9X4MYY8"/>
<evidence type="ECO:0000313" key="1">
    <source>
        <dbReference type="EMBL" id="MDG4946743.1"/>
    </source>
</evidence>